<keyword evidence="6" id="KW-0862">Zinc</keyword>
<dbReference type="GO" id="GO:0006357">
    <property type="term" value="P:regulation of transcription by RNA polymerase II"/>
    <property type="evidence" value="ECO:0007669"/>
    <property type="project" value="UniProtKB-ARBA"/>
</dbReference>
<dbReference type="InterPro" id="IPR036236">
    <property type="entry name" value="Znf_C2H2_sf"/>
</dbReference>
<gene>
    <name evidence="12" type="ORF">LSTR_LSTR007671</name>
</gene>
<dbReference type="Gene3D" id="3.30.160.60">
    <property type="entry name" value="Classic Zinc Finger"/>
    <property type="match status" value="10"/>
</dbReference>
<evidence type="ECO:0000256" key="2">
    <source>
        <dbReference type="ARBA" id="ARBA00006991"/>
    </source>
</evidence>
<dbReference type="GO" id="GO:0003700">
    <property type="term" value="F:DNA-binding transcription factor activity"/>
    <property type="evidence" value="ECO:0007669"/>
    <property type="project" value="TreeGrafter"/>
</dbReference>
<dbReference type="SMR" id="A0A482WJB8"/>
<dbReference type="FunFam" id="3.30.160.60:FF:000761">
    <property type="entry name" value="Zinc finger protein 449"/>
    <property type="match status" value="1"/>
</dbReference>
<feature type="domain" description="C2H2-type" evidence="11">
    <location>
        <begin position="377"/>
        <end position="404"/>
    </location>
</feature>
<keyword evidence="4" id="KW-0677">Repeat</keyword>
<dbReference type="InterPro" id="IPR013087">
    <property type="entry name" value="Znf_C2H2_type"/>
</dbReference>
<evidence type="ECO:0000256" key="9">
    <source>
        <dbReference type="ARBA" id="ARBA00023242"/>
    </source>
</evidence>
<comment type="subcellular location">
    <subcellularLocation>
        <location evidence="1">Nucleus</location>
    </subcellularLocation>
</comment>
<keyword evidence="13" id="KW-1185">Reference proteome</keyword>
<dbReference type="Pfam" id="PF13912">
    <property type="entry name" value="zf-C2H2_6"/>
    <property type="match status" value="1"/>
</dbReference>
<dbReference type="GO" id="GO:0000978">
    <property type="term" value="F:RNA polymerase II cis-regulatory region sequence-specific DNA binding"/>
    <property type="evidence" value="ECO:0007669"/>
    <property type="project" value="TreeGrafter"/>
</dbReference>
<feature type="domain" description="C2H2-type" evidence="11">
    <location>
        <begin position="517"/>
        <end position="544"/>
    </location>
</feature>
<keyword evidence="5 10" id="KW-0863">Zinc-finger</keyword>
<dbReference type="PROSITE" id="PS00028">
    <property type="entry name" value="ZINC_FINGER_C2H2_1"/>
    <property type="match status" value="10"/>
</dbReference>
<dbReference type="STRING" id="195883.A0A482WJB8"/>
<evidence type="ECO:0000256" key="10">
    <source>
        <dbReference type="PROSITE-ProRule" id="PRU00042"/>
    </source>
</evidence>
<dbReference type="FunFam" id="3.30.160.60:FF:000264">
    <property type="entry name" value="Zinc finger protein 236"/>
    <property type="match status" value="1"/>
</dbReference>
<evidence type="ECO:0000256" key="7">
    <source>
        <dbReference type="ARBA" id="ARBA00023015"/>
    </source>
</evidence>
<dbReference type="PANTHER" id="PTHR24390:SF244">
    <property type="entry name" value="LD33778P-RELATED"/>
    <property type="match status" value="1"/>
</dbReference>
<dbReference type="GO" id="GO:0008270">
    <property type="term" value="F:zinc ion binding"/>
    <property type="evidence" value="ECO:0007669"/>
    <property type="project" value="UniProtKB-KW"/>
</dbReference>
<dbReference type="AlphaFoldDB" id="A0A482WJB8"/>
<feature type="domain" description="C2H2-type" evidence="11">
    <location>
        <begin position="545"/>
        <end position="572"/>
    </location>
</feature>
<feature type="domain" description="C2H2-type" evidence="11">
    <location>
        <begin position="461"/>
        <end position="488"/>
    </location>
</feature>
<protein>
    <recommendedName>
        <fullName evidence="11">C2H2-type domain-containing protein</fullName>
    </recommendedName>
</protein>
<feature type="domain" description="C2H2-type" evidence="11">
    <location>
        <begin position="602"/>
        <end position="625"/>
    </location>
</feature>
<organism evidence="12 13">
    <name type="scientific">Laodelphax striatellus</name>
    <name type="common">Small brown planthopper</name>
    <name type="synonym">Delphax striatella</name>
    <dbReference type="NCBI Taxonomy" id="195883"/>
    <lineage>
        <taxon>Eukaryota</taxon>
        <taxon>Metazoa</taxon>
        <taxon>Ecdysozoa</taxon>
        <taxon>Arthropoda</taxon>
        <taxon>Hexapoda</taxon>
        <taxon>Insecta</taxon>
        <taxon>Pterygota</taxon>
        <taxon>Neoptera</taxon>
        <taxon>Paraneoptera</taxon>
        <taxon>Hemiptera</taxon>
        <taxon>Auchenorrhyncha</taxon>
        <taxon>Fulgoroidea</taxon>
        <taxon>Delphacidae</taxon>
        <taxon>Criomorphinae</taxon>
        <taxon>Laodelphax</taxon>
    </lineage>
</organism>
<evidence type="ECO:0000256" key="6">
    <source>
        <dbReference type="ARBA" id="ARBA00022833"/>
    </source>
</evidence>
<dbReference type="OrthoDB" id="6747683at2759"/>
<dbReference type="FunFam" id="3.30.160.60:FF:000446">
    <property type="entry name" value="Zinc finger protein"/>
    <property type="match status" value="3"/>
</dbReference>
<accession>A0A482WJB8</accession>
<dbReference type="InParanoid" id="A0A482WJB8"/>
<feature type="domain" description="C2H2-type" evidence="11">
    <location>
        <begin position="573"/>
        <end position="600"/>
    </location>
</feature>
<dbReference type="FunFam" id="3.30.160.60:FF:000202">
    <property type="entry name" value="Zinc finger protein 574"/>
    <property type="match status" value="1"/>
</dbReference>
<dbReference type="GO" id="GO:0005634">
    <property type="term" value="C:nucleus"/>
    <property type="evidence" value="ECO:0007669"/>
    <property type="project" value="UniProtKB-SubCell"/>
</dbReference>
<dbReference type="Pfam" id="PF00096">
    <property type="entry name" value="zf-C2H2"/>
    <property type="match status" value="8"/>
</dbReference>
<feature type="domain" description="C2H2-type" evidence="11">
    <location>
        <begin position="285"/>
        <end position="312"/>
    </location>
</feature>
<name>A0A482WJB8_LAOST</name>
<proteinExistence type="inferred from homology"/>
<sequence>MIPYMNVDLRSINLHYDQRMNWMLNNHQRITEERQQEKTNLSQKEKPQINMNQPMSMNELNSKSVSLGIQTDSDLVQSYDRSCKGQEEASGLFVGQAQCQAKEEEASAAAAAAIRSLRQASSNCMPMPTDYERNLIARLPIDENHLGVAQLSHPHHHHQLLPKSEPPPPYYGETDFDTNYYSKLMSAFLIQDCNQLRTFRDQAVQGGANAVLPNDPHPHETVADGNSKASGFDVRNAAYPLYNDAASLFCQHSGVVPGEGGKRASEGHTVNRKGNAIVRLGGEEVTCSVCDKKFPHMWLLKIHSSKHTGRRLRTCPLCSNAFVAAFGGSRRPPATRPSSTTPSPTPHHCDLCNRLFTPNDDDDDLHDDLHSYGGKVYTCDVCNRSYSTLGNLKQHKEKHYGEKNFVCEKCNKSFFTAGNLKQHLITHTGEKSFLCKLCNKTYSTSGNLRQHLLTHTGQKTNFCVICNRSFSTLGNLKQHMLTHFATNLYPCEVCKKSYSTLGNLKQHMLTHTGQKIFPCKKCDKTFTTLGNAKQHMIRHSGEKPYVCQTCSKSFFTLGNLKQHALTHSEEKHYKCDKCNKSFYTLSNLKQHSATHSDIKKTYVCEICSRSFSTFGNLKQHKLKHSLNISQVSA</sequence>
<evidence type="ECO:0000313" key="12">
    <source>
        <dbReference type="EMBL" id="RZF33326.1"/>
    </source>
</evidence>
<feature type="domain" description="C2H2-type" evidence="11">
    <location>
        <begin position="405"/>
        <end position="432"/>
    </location>
</feature>
<dbReference type="FunFam" id="3.30.160.60:FF:000671">
    <property type="entry name" value="Zinc finger protein 26"/>
    <property type="match status" value="1"/>
</dbReference>
<dbReference type="SUPFAM" id="SSF57667">
    <property type="entry name" value="beta-beta-alpha zinc fingers"/>
    <property type="match status" value="6"/>
</dbReference>
<keyword evidence="9" id="KW-0539">Nucleus</keyword>
<evidence type="ECO:0000256" key="4">
    <source>
        <dbReference type="ARBA" id="ARBA00022737"/>
    </source>
</evidence>
<evidence type="ECO:0000256" key="8">
    <source>
        <dbReference type="ARBA" id="ARBA00023163"/>
    </source>
</evidence>
<feature type="domain" description="C2H2-type" evidence="11">
    <location>
        <begin position="489"/>
        <end position="516"/>
    </location>
</feature>
<keyword evidence="7" id="KW-0805">Transcription regulation</keyword>
<dbReference type="FunFam" id="3.30.160.60:FF:001289">
    <property type="entry name" value="Zinc finger protein 574"/>
    <property type="match status" value="1"/>
</dbReference>
<dbReference type="EMBL" id="QKKF02034243">
    <property type="protein sequence ID" value="RZF33326.1"/>
    <property type="molecule type" value="Genomic_DNA"/>
</dbReference>
<evidence type="ECO:0000256" key="3">
    <source>
        <dbReference type="ARBA" id="ARBA00022723"/>
    </source>
</evidence>
<dbReference type="PANTHER" id="PTHR24390">
    <property type="entry name" value="ZINC FINGER PROTEIN"/>
    <property type="match status" value="1"/>
</dbReference>
<evidence type="ECO:0000313" key="13">
    <source>
        <dbReference type="Proteomes" id="UP000291343"/>
    </source>
</evidence>
<feature type="domain" description="C2H2-type" evidence="11">
    <location>
        <begin position="433"/>
        <end position="460"/>
    </location>
</feature>
<dbReference type="PROSITE" id="PS50157">
    <property type="entry name" value="ZINC_FINGER_C2H2_2"/>
    <property type="match status" value="10"/>
</dbReference>
<evidence type="ECO:0000256" key="5">
    <source>
        <dbReference type="ARBA" id="ARBA00022771"/>
    </source>
</evidence>
<keyword evidence="8" id="KW-0804">Transcription</keyword>
<comment type="similarity">
    <text evidence="2">Belongs to the krueppel C2H2-type zinc-finger protein family.</text>
</comment>
<reference evidence="12 13" key="1">
    <citation type="journal article" date="2017" name="Gigascience">
        <title>Genome sequence of the small brown planthopper, Laodelphax striatellus.</title>
        <authorList>
            <person name="Zhu J."/>
            <person name="Jiang F."/>
            <person name="Wang X."/>
            <person name="Yang P."/>
            <person name="Bao Y."/>
            <person name="Zhao W."/>
            <person name="Wang W."/>
            <person name="Lu H."/>
            <person name="Wang Q."/>
            <person name="Cui N."/>
            <person name="Li J."/>
            <person name="Chen X."/>
            <person name="Luo L."/>
            <person name="Yu J."/>
            <person name="Kang L."/>
            <person name="Cui F."/>
        </authorList>
    </citation>
    <scope>NUCLEOTIDE SEQUENCE [LARGE SCALE GENOMIC DNA]</scope>
    <source>
        <strain evidence="12">Lst14</strain>
    </source>
</reference>
<comment type="caution">
    <text evidence="12">The sequence shown here is derived from an EMBL/GenBank/DDBJ whole genome shotgun (WGS) entry which is preliminary data.</text>
</comment>
<dbReference type="SMART" id="SM00355">
    <property type="entry name" value="ZnF_C2H2"/>
    <property type="match status" value="10"/>
</dbReference>
<evidence type="ECO:0000259" key="11">
    <source>
        <dbReference type="PROSITE" id="PS50157"/>
    </source>
</evidence>
<evidence type="ECO:0000256" key="1">
    <source>
        <dbReference type="ARBA" id="ARBA00004123"/>
    </source>
</evidence>
<dbReference type="Proteomes" id="UP000291343">
    <property type="component" value="Unassembled WGS sequence"/>
</dbReference>
<keyword evidence="3" id="KW-0479">Metal-binding</keyword>